<keyword evidence="8" id="KW-1185">Reference proteome</keyword>
<dbReference type="GO" id="GO:0016491">
    <property type="term" value="F:oxidoreductase activity"/>
    <property type="evidence" value="ECO:0007669"/>
    <property type="project" value="UniProtKB-ARBA"/>
</dbReference>
<evidence type="ECO:0000256" key="5">
    <source>
        <dbReference type="ARBA" id="ARBA00023014"/>
    </source>
</evidence>
<name>A0A7K0J7U1_9ACTN</name>
<dbReference type="EMBL" id="VUMG01000002">
    <property type="protein sequence ID" value="MSS45808.1"/>
    <property type="molecule type" value="Genomic_DNA"/>
</dbReference>
<feature type="domain" description="Cysteine-rich" evidence="6">
    <location>
        <begin position="123"/>
        <end position="202"/>
    </location>
</feature>
<dbReference type="Pfam" id="PF02754">
    <property type="entry name" value="CCG"/>
    <property type="match status" value="2"/>
</dbReference>
<evidence type="ECO:0000256" key="4">
    <source>
        <dbReference type="ARBA" id="ARBA00023004"/>
    </source>
</evidence>
<evidence type="ECO:0000256" key="3">
    <source>
        <dbReference type="ARBA" id="ARBA00022737"/>
    </source>
</evidence>
<evidence type="ECO:0000256" key="1">
    <source>
        <dbReference type="ARBA" id="ARBA00022485"/>
    </source>
</evidence>
<dbReference type="GO" id="GO:0046872">
    <property type="term" value="F:metal ion binding"/>
    <property type="evidence" value="ECO:0007669"/>
    <property type="project" value="UniProtKB-KW"/>
</dbReference>
<reference evidence="7 8" key="1">
    <citation type="submission" date="2019-08" db="EMBL/GenBank/DDBJ databases">
        <title>In-depth cultivation of the pig gut microbiome towards novel bacterial diversity and tailored functional studies.</title>
        <authorList>
            <person name="Wylensek D."/>
            <person name="Hitch T.C.A."/>
            <person name="Clavel T."/>
        </authorList>
    </citation>
    <scope>NUCLEOTIDE SEQUENCE [LARGE SCALE GENOMIC DNA]</scope>
    <source>
        <strain evidence="7 8">WCA-380-WT-3A</strain>
    </source>
</reference>
<proteinExistence type="predicted"/>
<evidence type="ECO:0000256" key="2">
    <source>
        <dbReference type="ARBA" id="ARBA00022723"/>
    </source>
</evidence>
<keyword evidence="1" id="KW-0004">4Fe-4S</keyword>
<feature type="domain" description="Cysteine-rich" evidence="6">
    <location>
        <begin position="13"/>
        <end position="81"/>
    </location>
</feature>
<dbReference type="InterPro" id="IPR004017">
    <property type="entry name" value="Cys_rich_dom"/>
</dbReference>
<organism evidence="7 8">
    <name type="scientific">Cutibacterium porci</name>
    <dbReference type="NCBI Taxonomy" id="2605781"/>
    <lineage>
        <taxon>Bacteria</taxon>
        <taxon>Bacillati</taxon>
        <taxon>Actinomycetota</taxon>
        <taxon>Actinomycetes</taxon>
        <taxon>Propionibacteriales</taxon>
        <taxon>Propionibacteriaceae</taxon>
        <taxon>Cutibacterium</taxon>
    </lineage>
</organism>
<evidence type="ECO:0000313" key="8">
    <source>
        <dbReference type="Proteomes" id="UP000466104"/>
    </source>
</evidence>
<keyword evidence="3" id="KW-0677">Repeat</keyword>
<keyword evidence="5" id="KW-0411">Iron-sulfur</keyword>
<dbReference type="Proteomes" id="UP000466104">
    <property type="component" value="Unassembled WGS sequence"/>
</dbReference>
<gene>
    <name evidence="7" type="ORF">FYJ43_07115</name>
</gene>
<protein>
    <submittedName>
        <fullName evidence="7">(Fe-S)-binding protein</fullName>
    </submittedName>
</protein>
<evidence type="ECO:0000313" key="7">
    <source>
        <dbReference type="EMBL" id="MSS45808.1"/>
    </source>
</evidence>
<dbReference type="PANTHER" id="PTHR32479">
    <property type="entry name" value="GLYCOLATE OXIDASE IRON-SULFUR SUBUNIT"/>
    <property type="match status" value="1"/>
</dbReference>
<comment type="caution">
    <text evidence="7">The sequence shown here is derived from an EMBL/GenBank/DDBJ whole genome shotgun (WGS) entry which is preliminary data.</text>
</comment>
<keyword evidence="2" id="KW-0479">Metal-binding</keyword>
<keyword evidence="4" id="KW-0408">Iron</keyword>
<accession>A0A7K0J7U1</accession>
<sequence>MFGSAVPGEKSTEFAIISLLTAAGIGVTVPEGINSLCCGTPWKSKGMTKGYATMRRRVVDVMRRATQGGELTIISDAVSCSEGFVHELEYEAVTGIRVVDAVQYVADEVLPIMPALPKVASAALHPTCSSTRMGWNNALKRCAEAVADEVVVADTWGCCGFAGDRGMLHPELTESATRREAAELSSHEFDLYLSANRTCELGMERATGKPWRHVLSVLSERMVEYAPA</sequence>
<evidence type="ECO:0000259" key="6">
    <source>
        <dbReference type="Pfam" id="PF02754"/>
    </source>
</evidence>
<dbReference type="PANTHER" id="PTHR32479:SF19">
    <property type="entry name" value="ANAEROBIC GLYCEROL-3-PHOSPHATE DEHYDROGENASE SUBUNIT C"/>
    <property type="match status" value="1"/>
</dbReference>
<dbReference type="AlphaFoldDB" id="A0A7K0J7U1"/>
<dbReference type="GO" id="GO:0051539">
    <property type="term" value="F:4 iron, 4 sulfur cluster binding"/>
    <property type="evidence" value="ECO:0007669"/>
    <property type="project" value="UniProtKB-KW"/>
</dbReference>